<dbReference type="InterPro" id="IPR035595">
    <property type="entry name" value="UDP_glycos_trans_CS"/>
</dbReference>
<accession>A0A6V7NK77</accession>
<protein>
    <recommendedName>
        <fullName evidence="5">Glycosyltransferase</fullName>
        <ecNumber evidence="5">2.4.1.-</ecNumber>
    </recommendedName>
</protein>
<comment type="similarity">
    <text evidence="1 4">Belongs to the UDP-glycosyltransferase family.</text>
</comment>
<dbReference type="PROSITE" id="PS00375">
    <property type="entry name" value="UDPGT"/>
    <property type="match status" value="1"/>
</dbReference>
<evidence type="ECO:0000256" key="5">
    <source>
        <dbReference type="RuleBase" id="RU362057"/>
    </source>
</evidence>
<feature type="compositionally biased region" description="Low complexity" evidence="6">
    <location>
        <begin position="58"/>
        <end position="68"/>
    </location>
</feature>
<name>A0A6V7NK77_ANACO</name>
<dbReference type="PANTHER" id="PTHR11926:SF774">
    <property type="entry name" value="UDP-GLYCOSYLTRANSFERASE 85A1-RELATED"/>
    <property type="match status" value="1"/>
</dbReference>
<reference evidence="7" key="1">
    <citation type="submission" date="2020-07" db="EMBL/GenBank/DDBJ databases">
        <authorList>
            <person name="Lin J."/>
        </authorList>
    </citation>
    <scope>NUCLEOTIDE SEQUENCE</scope>
</reference>
<keyword evidence="2 4" id="KW-0328">Glycosyltransferase</keyword>
<evidence type="ECO:0000256" key="3">
    <source>
        <dbReference type="ARBA" id="ARBA00022679"/>
    </source>
</evidence>
<dbReference type="Gene3D" id="3.40.50.2000">
    <property type="entry name" value="Glycogen Phosphorylase B"/>
    <property type="match status" value="2"/>
</dbReference>
<dbReference type="Pfam" id="PF00201">
    <property type="entry name" value="UDPGT"/>
    <property type="match status" value="1"/>
</dbReference>
<organism evidence="7">
    <name type="scientific">Ananas comosus var. bracteatus</name>
    <name type="common">red pineapple</name>
    <dbReference type="NCBI Taxonomy" id="296719"/>
    <lineage>
        <taxon>Eukaryota</taxon>
        <taxon>Viridiplantae</taxon>
        <taxon>Streptophyta</taxon>
        <taxon>Embryophyta</taxon>
        <taxon>Tracheophyta</taxon>
        <taxon>Spermatophyta</taxon>
        <taxon>Magnoliopsida</taxon>
        <taxon>Liliopsida</taxon>
        <taxon>Poales</taxon>
        <taxon>Bromeliaceae</taxon>
        <taxon>Bromelioideae</taxon>
        <taxon>Ananas</taxon>
    </lineage>
</organism>
<feature type="region of interest" description="Disordered" evidence="6">
    <location>
        <begin position="53"/>
        <end position="77"/>
    </location>
</feature>
<evidence type="ECO:0000313" key="7">
    <source>
        <dbReference type="EMBL" id="CAD1818991.1"/>
    </source>
</evidence>
<evidence type="ECO:0000256" key="2">
    <source>
        <dbReference type="ARBA" id="ARBA00022676"/>
    </source>
</evidence>
<gene>
    <name evidence="7" type="ORF">CB5_LOCUS2202</name>
</gene>
<evidence type="ECO:0000256" key="6">
    <source>
        <dbReference type="SAM" id="MobiDB-lite"/>
    </source>
</evidence>
<dbReference type="InterPro" id="IPR002213">
    <property type="entry name" value="UDP_glucos_trans"/>
</dbReference>
<dbReference type="CDD" id="cd03784">
    <property type="entry name" value="GT1_Gtf-like"/>
    <property type="match status" value="1"/>
</dbReference>
<dbReference type="AlphaFoldDB" id="A0A6V7NK77"/>
<dbReference type="EC" id="2.4.1.-" evidence="5"/>
<dbReference type="GO" id="GO:0016758">
    <property type="term" value="F:hexosyltransferase activity"/>
    <property type="evidence" value="ECO:0007669"/>
    <property type="project" value="UniProtKB-ARBA"/>
</dbReference>
<keyword evidence="3 4" id="KW-0808">Transferase</keyword>
<dbReference type="GO" id="GO:0008194">
    <property type="term" value="F:UDP-glycosyltransferase activity"/>
    <property type="evidence" value="ECO:0007669"/>
    <property type="project" value="InterPro"/>
</dbReference>
<evidence type="ECO:0000256" key="1">
    <source>
        <dbReference type="ARBA" id="ARBA00009995"/>
    </source>
</evidence>
<proteinExistence type="inferred from homology"/>
<sequence length="506" mass="56492">MVNDPNMKKPHAVVIPYPLQGHVIPTVHLATKLAARGFAVTFVNTESIHHHTILSHQNTHNNNNGNDNDNNDNHDDDIFAGARASGLDIRYKVVSDGLPVSFDRSLHHDQFMQAVLHVLSAHVEELLRRIVADADPPVTCLVADTFFVWPSAIAKKLGIPYVSFWTEPAIIFTLYYHMDLLINNGHFSSKEKNRTDAIKYIPGVASIEPTELMSYLQESDTSSVVHQIIFKAFEDAKGADFVLSNTVYELEPDTISALQIEKHFYAIGPIFPPGFIHSPIATSLWAESDCSHWLAAQPPRSVLYISFGSYAHVSKRDLHEIARGLLASKVRFIWVLRPDIVSSDEPDPLPGGFLEESKGRGMVVQWCSQKEVLSHPSIGGFLTHCGWNSILESVWCGVPMLCFPLLTDQFTNRKLLVKDWRIGIGIGELNSVSKEVVSKRIEELVRGQEGEEIREEVKKVKIVLESAISPNGSSTKNFDRFVSDLMNYGRKMDGDHQVNNGGHVMS</sequence>
<dbReference type="FunFam" id="3.40.50.2000:FF:000078">
    <property type="entry name" value="Glycosyltransferase"/>
    <property type="match status" value="1"/>
</dbReference>
<dbReference type="SUPFAM" id="SSF53756">
    <property type="entry name" value="UDP-Glycosyltransferase/glycogen phosphorylase"/>
    <property type="match status" value="1"/>
</dbReference>
<evidence type="ECO:0000256" key="4">
    <source>
        <dbReference type="RuleBase" id="RU003718"/>
    </source>
</evidence>
<dbReference type="EMBL" id="LR862139">
    <property type="protein sequence ID" value="CAD1818991.1"/>
    <property type="molecule type" value="Genomic_DNA"/>
</dbReference>
<dbReference type="PANTHER" id="PTHR11926">
    <property type="entry name" value="GLUCOSYL/GLUCURONOSYL TRANSFERASES"/>
    <property type="match status" value="1"/>
</dbReference>